<feature type="non-terminal residue" evidence="2">
    <location>
        <position position="1"/>
    </location>
</feature>
<proteinExistence type="predicted"/>
<gene>
    <name evidence="2" type="ORF">WUBG_18693</name>
</gene>
<evidence type="ECO:0000313" key="2">
    <source>
        <dbReference type="EMBL" id="EJW70396.1"/>
    </source>
</evidence>
<evidence type="ECO:0000256" key="1">
    <source>
        <dbReference type="SAM" id="MobiDB-lite"/>
    </source>
</evidence>
<protein>
    <submittedName>
        <fullName evidence="2">Uncharacterized protein</fullName>
    </submittedName>
</protein>
<evidence type="ECO:0000313" key="3">
    <source>
        <dbReference type="Proteomes" id="UP000004810"/>
    </source>
</evidence>
<organism evidence="2 3">
    <name type="scientific">Wuchereria bancrofti</name>
    <dbReference type="NCBI Taxonomy" id="6293"/>
    <lineage>
        <taxon>Eukaryota</taxon>
        <taxon>Metazoa</taxon>
        <taxon>Ecdysozoa</taxon>
        <taxon>Nematoda</taxon>
        <taxon>Chromadorea</taxon>
        <taxon>Rhabditida</taxon>
        <taxon>Spirurina</taxon>
        <taxon>Spiruromorpha</taxon>
        <taxon>Filarioidea</taxon>
        <taxon>Onchocercidae</taxon>
        <taxon>Wuchereria</taxon>
    </lineage>
</organism>
<dbReference type="Proteomes" id="UP000004810">
    <property type="component" value="Unassembled WGS sequence"/>
</dbReference>
<sequence length="112" mass="12439">DLWRHVVPKKRHSAASERPSVPSTPLLPPAAVNEHRAENSSNQKIAEPQTIVDLLLRRKQHRSSFGFLKTKSLGDKETAKSEQQIGPSVITIRMEPKTGCDAENGSVFPDIF</sequence>
<feature type="region of interest" description="Disordered" evidence="1">
    <location>
        <begin position="1"/>
        <end position="45"/>
    </location>
</feature>
<comment type="caution">
    <text evidence="2">The sequence shown here is derived from an EMBL/GenBank/DDBJ whole genome shotgun (WGS) entry which is preliminary data.</text>
</comment>
<dbReference type="AlphaFoldDB" id="J9DLP3"/>
<feature type="compositionally biased region" description="Basic residues" evidence="1">
    <location>
        <begin position="1"/>
        <end position="13"/>
    </location>
</feature>
<name>J9DLP3_WUCBA</name>
<dbReference type="EMBL" id="ADBV01022133">
    <property type="protein sequence ID" value="EJW70396.1"/>
    <property type="molecule type" value="Genomic_DNA"/>
</dbReference>
<accession>J9DLP3</accession>
<reference evidence="3" key="1">
    <citation type="submission" date="2012-08" db="EMBL/GenBank/DDBJ databases">
        <title>The Genome Sequence of Wuchereria bancrofti.</title>
        <authorList>
            <person name="Nutman T.B."/>
            <person name="Fink D.L."/>
            <person name="Russ C."/>
            <person name="Young S."/>
            <person name="Zeng Q."/>
            <person name="Koehrsen M."/>
            <person name="Alvarado L."/>
            <person name="Berlin A."/>
            <person name="Chapman S.B."/>
            <person name="Chen Z."/>
            <person name="Freedman E."/>
            <person name="Gellesch M."/>
            <person name="Goldberg J."/>
            <person name="Griggs A."/>
            <person name="Gujja S."/>
            <person name="Heilman E.R."/>
            <person name="Heiman D."/>
            <person name="Hepburn T."/>
            <person name="Howarth C."/>
            <person name="Jen D."/>
            <person name="Larson L."/>
            <person name="Lewis B."/>
            <person name="Mehta T."/>
            <person name="Park D."/>
            <person name="Pearson M."/>
            <person name="Roberts A."/>
            <person name="Saif S."/>
            <person name="Shea T."/>
            <person name="Shenoy N."/>
            <person name="Sisk P."/>
            <person name="Stolte C."/>
            <person name="Sykes S."/>
            <person name="Walk T."/>
            <person name="White J."/>
            <person name="Yandava C."/>
            <person name="Haas B."/>
            <person name="Henn M.R."/>
            <person name="Nusbaum C."/>
            <person name="Birren B."/>
        </authorList>
    </citation>
    <scope>NUCLEOTIDE SEQUENCE [LARGE SCALE GENOMIC DNA]</scope>
    <source>
        <strain evidence="3">NA</strain>
    </source>
</reference>